<protein>
    <submittedName>
        <fullName evidence="1">Uncharacterized protein</fullName>
    </submittedName>
</protein>
<reference evidence="1 2" key="1">
    <citation type="submission" date="2019-07" db="EMBL/GenBank/DDBJ databases">
        <title>WGS assembly of Gossypium tomentosum.</title>
        <authorList>
            <person name="Chen Z.J."/>
            <person name="Sreedasyam A."/>
            <person name="Ando A."/>
            <person name="Song Q."/>
            <person name="De L."/>
            <person name="Hulse-Kemp A."/>
            <person name="Ding M."/>
            <person name="Ye W."/>
            <person name="Kirkbride R."/>
            <person name="Jenkins J."/>
            <person name="Plott C."/>
            <person name="Lovell J."/>
            <person name="Lin Y.-M."/>
            <person name="Vaughn R."/>
            <person name="Liu B."/>
            <person name="Li W."/>
            <person name="Simpson S."/>
            <person name="Scheffler B."/>
            <person name="Saski C."/>
            <person name="Grover C."/>
            <person name="Hu G."/>
            <person name="Conover J."/>
            <person name="Carlson J."/>
            <person name="Shu S."/>
            <person name="Boston L."/>
            <person name="Williams M."/>
            <person name="Peterson D."/>
            <person name="Mcgee K."/>
            <person name="Jones D."/>
            <person name="Wendel J."/>
            <person name="Stelly D."/>
            <person name="Grimwood J."/>
            <person name="Schmutz J."/>
        </authorList>
    </citation>
    <scope>NUCLEOTIDE SEQUENCE [LARGE SCALE GENOMIC DNA]</scope>
    <source>
        <strain evidence="1">7179.01</strain>
    </source>
</reference>
<dbReference type="AlphaFoldDB" id="A0A5D2J850"/>
<name>A0A5D2J850_GOSTO</name>
<dbReference type="EMBL" id="CM017632">
    <property type="protein sequence ID" value="TYH50429.1"/>
    <property type="molecule type" value="Genomic_DNA"/>
</dbReference>
<evidence type="ECO:0000313" key="2">
    <source>
        <dbReference type="Proteomes" id="UP000322667"/>
    </source>
</evidence>
<organism evidence="1 2">
    <name type="scientific">Gossypium tomentosum</name>
    <name type="common">Hawaiian cotton</name>
    <name type="synonym">Gossypium sandvicense</name>
    <dbReference type="NCBI Taxonomy" id="34277"/>
    <lineage>
        <taxon>Eukaryota</taxon>
        <taxon>Viridiplantae</taxon>
        <taxon>Streptophyta</taxon>
        <taxon>Embryophyta</taxon>
        <taxon>Tracheophyta</taxon>
        <taxon>Spermatophyta</taxon>
        <taxon>Magnoliopsida</taxon>
        <taxon>eudicotyledons</taxon>
        <taxon>Gunneridae</taxon>
        <taxon>Pentapetalae</taxon>
        <taxon>rosids</taxon>
        <taxon>malvids</taxon>
        <taxon>Malvales</taxon>
        <taxon>Malvaceae</taxon>
        <taxon>Malvoideae</taxon>
        <taxon>Gossypium</taxon>
    </lineage>
</organism>
<keyword evidence="2" id="KW-1185">Reference proteome</keyword>
<sequence>MVVARRPRRTVSVAMECARTCKCKSRGGRILAPHRVAAGVAGGCH</sequence>
<dbReference type="Proteomes" id="UP000322667">
    <property type="component" value="Chromosome D10"/>
</dbReference>
<gene>
    <name evidence="1" type="ORF">ES332_D10G205400v1</name>
</gene>
<evidence type="ECO:0000313" key="1">
    <source>
        <dbReference type="EMBL" id="TYH50429.1"/>
    </source>
</evidence>
<proteinExistence type="predicted"/>
<accession>A0A5D2J850</accession>